<dbReference type="InterPro" id="IPR036390">
    <property type="entry name" value="WH_DNA-bd_sf"/>
</dbReference>
<comment type="caution">
    <text evidence="6">The sequence shown here is derived from an EMBL/GenBank/DDBJ whole genome shotgun (WGS) entry which is preliminary data.</text>
</comment>
<proteinExistence type="inferred from homology"/>
<dbReference type="Pfam" id="PF00126">
    <property type="entry name" value="HTH_1"/>
    <property type="match status" value="1"/>
</dbReference>
<dbReference type="Proteomes" id="UP000214747">
    <property type="component" value="Unassembled WGS sequence"/>
</dbReference>
<keyword evidence="4" id="KW-0804">Transcription</keyword>
<keyword evidence="3" id="KW-0238">DNA-binding</keyword>
<dbReference type="SUPFAM" id="SSF46785">
    <property type="entry name" value="Winged helix' DNA-binding domain"/>
    <property type="match status" value="1"/>
</dbReference>
<feature type="domain" description="HTH lysR-type" evidence="5">
    <location>
        <begin position="1"/>
        <end position="58"/>
    </location>
</feature>
<dbReference type="PANTHER" id="PTHR30126">
    <property type="entry name" value="HTH-TYPE TRANSCRIPTIONAL REGULATOR"/>
    <property type="match status" value="1"/>
</dbReference>
<dbReference type="PROSITE" id="PS50931">
    <property type="entry name" value="HTH_LYSR"/>
    <property type="match status" value="1"/>
</dbReference>
<accession>A0A225SX86</accession>
<dbReference type="AlphaFoldDB" id="A0A225SX86"/>
<sequence length="312" mass="34805">MEIKWVEDFLSVVDTLNFSRSAKLRNVTQPAFGRRIRSLETWLGAELFDRSSYPCTLTPAGESFVPIAKEMLNQSMQARLVLRGQLAGAQSSVRFAMPHTLLLTVFPKLLSEIEKTIGAIATTVMAGNVHDAVMALVERNCDLLLCYDHRQQGIALDTERYAVLSLGKEPLRPYVKTLPGGQPKYVLPGTPNDPQPFLSYSPYSSLSRIVEKALHSSPRRVHLFRRFETDLAEGLKSMAVEGHGIAWLPASAVSREIAEGKLTLAIAPNDSEALEQGLWCDEMDIRVYRRLDGANPDIDRIWNYLKAEHGTP</sequence>
<reference evidence="6 7" key="1">
    <citation type="journal article" date="2010" name="Int. J. Syst. Evol. Microbiol.">
        <title>Reclassification of Herbaspirillum putei as a later heterotypic synonym of Herbaspirillum huttiense, with the description of H. huttiense subsp. huttiense subsp. nov. and H. huttiense subsp. putei subsp. nov., comb. nov., and description of Herbaspirillum aquaticum sp. nov.</title>
        <authorList>
            <person name="Dobritsa A.P."/>
            <person name="Reddy M.C."/>
            <person name="Samadpour M."/>
        </authorList>
    </citation>
    <scope>NUCLEOTIDE SEQUENCE [LARGE SCALE GENOMIC DNA]</scope>
    <source>
        <strain evidence="6 7">IEH 4430</strain>
    </source>
</reference>
<dbReference type="EMBL" id="NJGV01000010">
    <property type="protein sequence ID" value="OWY34337.1"/>
    <property type="molecule type" value="Genomic_DNA"/>
</dbReference>
<evidence type="ECO:0000313" key="6">
    <source>
        <dbReference type="EMBL" id="OWY34337.1"/>
    </source>
</evidence>
<dbReference type="GO" id="GO:0000976">
    <property type="term" value="F:transcription cis-regulatory region binding"/>
    <property type="evidence" value="ECO:0007669"/>
    <property type="project" value="TreeGrafter"/>
</dbReference>
<evidence type="ECO:0000256" key="2">
    <source>
        <dbReference type="ARBA" id="ARBA00023015"/>
    </source>
</evidence>
<dbReference type="InterPro" id="IPR000847">
    <property type="entry name" value="LysR_HTH_N"/>
</dbReference>
<evidence type="ECO:0000256" key="4">
    <source>
        <dbReference type="ARBA" id="ARBA00023163"/>
    </source>
</evidence>
<dbReference type="Gene3D" id="3.40.190.10">
    <property type="entry name" value="Periplasmic binding protein-like II"/>
    <property type="match status" value="2"/>
</dbReference>
<dbReference type="RefSeq" id="WP_088755545.1">
    <property type="nucleotide sequence ID" value="NZ_JARJFG010000025.1"/>
</dbReference>
<dbReference type="Pfam" id="PF03466">
    <property type="entry name" value="LysR_substrate"/>
    <property type="match status" value="1"/>
</dbReference>
<evidence type="ECO:0000256" key="1">
    <source>
        <dbReference type="ARBA" id="ARBA00009437"/>
    </source>
</evidence>
<evidence type="ECO:0000313" key="7">
    <source>
        <dbReference type="Proteomes" id="UP000214747"/>
    </source>
</evidence>
<dbReference type="InterPro" id="IPR036388">
    <property type="entry name" value="WH-like_DNA-bd_sf"/>
</dbReference>
<evidence type="ECO:0000256" key="3">
    <source>
        <dbReference type="ARBA" id="ARBA00023125"/>
    </source>
</evidence>
<dbReference type="GO" id="GO:0003700">
    <property type="term" value="F:DNA-binding transcription factor activity"/>
    <property type="evidence" value="ECO:0007669"/>
    <property type="project" value="InterPro"/>
</dbReference>
<dbReference type="Gene3D" id="1.10.10.10">
    <property type="entry name" value="Winged helix-like DNA-binding domain superfamily/Winged helix DNA-binding domain"/>
    <property type="match status" value="1"/>
</dbReference>
<keyword evidence="2" id="KW-0805">Transcription regulation</keyword>
<gene>
    <name evidence="6" type="ORF">CEJ45_13210</name>
</gene>
<dbReference type="PRINTS" id="PR00039">
    <property type="entry name" value="HTHLYSR"/>
</dbReference>
<dbReference type="InterPro" id="IPR005119">
    <property type="entry name" value="LysR_subst-bd"/>
</dbReference>
<protein>
    <submittedName>
        <fullName evidence="6">LysR family transcriptional regulator</fullName>
    </submittedName>
</protein>
<dbReference type="SUPFAM" id="SSF53850">
    <property type="entry name" value="Periplasmic binding protein-like II"/>
    <property type="match status" value="1"/>
</dbReference>
<name>A0A225SX86_9BURK</name>
<evidence type="ECO:0000259" key="5">
    <source>
        <dbReference type="PROSITE" id="PS50931"/>
    </source>
</evidence>
<comment type="similarity">
    <text evidence="1">Belongs to the LysR transcriptional regulatory family.</text>
</comment>
<dbReference type="PANTHER" id="PTHR30126:SF2">
    <property type="entry name" value="HTH-TYPE TRANSCRIPTIONAL REGULATOR YJIE"/>
    <property type="match status" value="1"/>
</dbReference>
<keyword evidence="7" id="KW-1185">Reference proteome</keyword>
<organism evidence="6 7">
    <name type="scientific">Herbaspirillum aquaticum</name>
    <dbReference type="NCBI Taxonomy" id="568783"/>
    <lineage>
        <taxon>Bacteria</taxon>
        <taxon>Pseudomonadati</taxon>
        <taxon>Pseudomonadota</taxon>
        <taxon>Betaproteobacteria</taxon>
        <taxon>Burkholderiales</taxon>
        <taxon>Oxalobacteraceae</taxon>
        <taxon>Herbaspirillum</taxon>
    </lineage>
</organism>